<keyword evidence="2" id="KW-1185">Reference proteome</keyword>
<accession>A0A1B9GPT9</accession>
<sequence>MAAWVDSQVQFFAHGVPPAPLVHNPSEVDLEYEDIVFPAHLDGVPIEGWFIPCKGSKKIIIANHPMTFNRAGCPPLPGFGDAINLIPDYKFLHDAGYNIVCYDLRNHGRSGHNFGAAGGQGPFVTYGMYESRDVVGSLEYVRKRFPDYEIGLYSRCMGADSTFKAWEKFPERFIGIKCLLALQPVSIRTFVETGAKTSGLDVAKATKAVDDGIFSKMGFRLNDFSPQLAAHAVNVPTFVLTVRDDSLINAPKDLQEIYDNLGTEDKKIFWIEGTTVRFDGYSYFGNNPDMMVEWFKKYL</sequence>
<reference evidence="1 2" key="1">
    <citation type="submission" date="2013-07" db="EMBL/GenBank/DDBJ databases">
        <title>The Genome Sequence of Cryptococcus heveanensis BCC8398.</title>
        <authorList>
            <consortium name="The Broad Institute Genome Sequencing Platform"/>
            <person name="Cuomo C."/>
            <person name="Litvintseva A."/>
            <person name="Chen Y."/>
            <person name="Heitman J."/>
            <person name="Sun S."/>
            <person name="Springer D."/>
            <person name="Dromer F."/>
            <person name="Young S.K."/>
            <person name="Zeng Q."/>
            <person name="Gargeya S."/>
            <person name="Fitzgerald M."/>
            <person name="Abouelleil A."/>
            <person name="Alvarado L."/>
            <person name="Berlin A.M."/>
            <person name="Chapman S.B."/>
            <person name="Dewar J."/>
            <person name="Goldberg J."/>
            <person name="Griggs A."/>
            <person name="Gujja S."/>
            <person name="Hansen M."/>
            <person name="Howarth C."/>
            <person name="Imamovic A."/>
            <person name="Larimer J."/>
            <person name="McCowan C."/>
            <person name="Murphy C."/>
            <person name="Pearson M."/>
            <person name="Priest M."/>
            <person name="Roberts A."/>
            <person name="Saif S."/>
            <person name="Shea T."/>
            <person name="Sykes S."/>
            <person name="Wortman J."/>
            <person name="Nusbaum C."/>
            <person name="Birren B."/>
        </authorList>
    </citation>
    <scope>NUCLEOTIDE SEQUENCE [LARGE SCALE GENOMIC DNA]</scope>
    <source>
        <strain evidence="1 2">BCC8398</strain>
    </source>
</reference>
<dbReference type="EMBL" id="KI669506">
    <property type="protein sequence ID" value="OCF33023.1"/>
    <property type="molecule type" value="Genomic_DNA"/>
</dbReference>
<dbReference type="AlphaFoldDB" id="A0A1B9GPT9"/>
<dbReference type="Proteomes" id="UP000092666">
    <property type="component" value="Unassembled WGS sequence"/>
</dbReference>
<dbReference type="InterPro" id="IPR029058">
    <property type="entry name" value="AB_hydrolase_fold"/>
</dbReference>
<protein>
    <recommendedName>
        <fullName evidence="3">Serine aminopeptidase S33 domain-containing protein</fullName>
    </recommendedName>
</protein>
<gene>
    <name evidence="1" type="ORF">I316_05361</name>
</gene>
<name>A0A1B9GPT9_9TREE</name>
<evidence type="ECO:0000313" key="1">
    <source>
        <dbReference type="EMBL" id="OCF33023.1"/>
    </source>
</evidence>
<dbReference type="Gene3D" id="3.40.50.1820">
    <property type="entry name" value="alpha/beta hydrolase"/>
    <property type="match status" value="1"/>
</dbReference>
<evidence type="ECO:0008006" key="3">
    <source>
        <dbReference type="Google" id="ProtNLM"/>
    </source>
</evidence>
<reference evidence="2" key="2">
    <citation type="submission" date="2013-12" db="EMBL/GenBank/DDBJ databases">
        <title>Evolution of pathogenesis and genome organization in the Tremellales.</title>
        <authorList>
            <person name="Cuomo C."/>
            <person name="Litvintseva A."/>
            <person name="Heitman J."/>
            <person name="Chen Y."/>
            <person name="Sun S."/>
            <person name="Springer D."/>
            <person name="Dromer F."/>
            <person name="Young S."/>
            <person name="Zeng Q."/>
            <person name="Chapman S."/>
            <person name="Gujja S."/>
            <person name="Saif S."/>
            <person name="Birren B."/>
        </authorList>
    </citation>
    <scope>NUCLEOTIDE SEQUENCE [LARGE SCALE GENOMIC DNA]</scope>
    <source>
        <strain evidence="2">BCC8398</strain>
    </source>
</reference>
<evidence type="ECO:0000313" key="2">
    <source>
        <dbReference type="Proteomes" id="UP000092666"/>
    </source>
</evidence>
<organism evidence="1 2">
    <name type="scientific">Kwoniella heveanensis BCC8398</name>
    <dbReference type="NCBI Taxonomy" id="1296120"/>
    <lineage>
        <taxon>Eukaryota</taxon>
        <taxon>Fungi</taxon>
        <taxon>Dikarya</taxon>
        <taxon>Basidiomycota</taxon>
        <taxon>Agaricomycotina</taxon>
        <taxon>Tremellomycetes</taxon>
        <taxon>Tremellales</taxon>
        <taxon>Cryptococcaceae</taxon>
        <taxon>Kwoniella</taxon>
    </lineage>
</organism>
<proteinExistence type="predicted"/>
<dbReference type="OrthoDB" id="2498029at2759"/>
<dbReference type="SUPFAM" id="SSF53474">
    <property type="entry name" value="alpha/beta-Hydrolases"/>
    <property type="match status" value="1"/>
</dbReference>